<evidence type="ECO:0000256" key="10">
    <source>
        <dbReference type="ARBA" id="ARBA00022989"/>
    </source>
</evidence>
<feature type="domain" description="Polysaccharide chain length determinant N-terminal" evidence="20">
    <location>
        <begin position="16"/>
        <end position="110"/>
    </location>
</feature>
<dbReference type="GO" id="GO:0005886">
    <property type="term" value="C:plasma membrane"/>
    <property type="evidence" value="ECO:0007669"/>
    <property type="project" value="UniProtKB-SubCell"/>
</dbReference>
<evidence type="ECO:0000256" key="8">
    <source>
        <dbReference type="ARBA" id="ARBA00022777"/>
    </source>
</evidence>
<dbReference type="GO" id="GO:0005524">
    <property type="term" value="F:ATP binding"/>
    <property type="evidence" value="ECO:0007669"/>
    <property type="project" value="UniProtKB-KW"/>
</dbReference>
<reference evidence="23 24" key="1">
    <citation type="journal article" date="2015" name="Genome Announc.">
        <title>Complete genome sequences for 59 burkholderia isolates, both pathogenic and near neighbor.</title>
        <authorList>
            <person name="Johnson S.L."/>
            <person name="Bishop-Lilly K.A."/>
            <person name="Ladner J.T."/>
            <person name="Daligault H.E."/>
            <person name="Davenport K.W."/>
            <person name="Jaissle J."/>
            <person name="Frey K.G."/>
            <person name="Koroleva G.I."/>
            <person name="Bruce D.C."/>
            <person name="Coyne S.R."/>
            <person name="Broomall S.M."/>
            <person name="Li P.E."/>
            <person name="Teshima H."/>
            <person name="Gibbons H.S."/>
            <person name="Palacios G.F."/>
            <person name="Rosenzweig C.N."/>
            <person name="Redden C.L."/>
            <person name="Xu Y."/>
            <person name="Minogue T.D."/>
            <person name="Chain P.S."/>
        </authorList>
    </citation>
    <scope>NUCLEOTIDE SEQUENCE [LARGE SCALE GENOMIC DNA]</scope>
    <source>
        <strain evidence="23 24">ATCC BAA-463</strain>
    </source>
</reference>
<dbReference type="PANTHER" id="PTHR32309">
    <property type="entry name" value="TYROSINE-PROTEIN KINASE"/>
    <property type="match status" value="1"/>
</dbReference>
<evidence type="ECO:0000259" key="22">
    <source>
        <dbReference type="Pfam" id="PF13807"/>
    </source>
</evidence>
<evidence type="ECO:0000256" key="13">
    <source>
        <dbReference type="ARBA" id="ARBA00023169"/>
    </source>
</evidence>
<proteinExistence type="inferred from homology"/>
<dbReference type="Pfam" id="PF13807">
    <property type="entry name" value="GNVR"/>
    <property type="match status" value="1"/>
</dbReference>
<protein>
    <recommendedName>
        <fullName evidence="16">Putative tyrosine-protein kinase EpsB</fullName>
    </recommendedName>
    <alternativeName>
        <fullName evidence="17">EPS I polysaccharide export protein EpsB</fullName>
    </alternativeName>
</protein>
<dbReference type="Gene3D" id="3.40.50.300">
    <property type="entry name" value="P-loop containing nucleotide triphosphate hydrolases"/>
    <property type="match status" value="1"/>
</dbReference>
<feature type="transmembrane region" description="Helical" evidence="19">
    <location>
        <begin position="31"/>
        <end position="51"/>
    </location>
</feature>
<dbReference type="GO" id="GO:0000271">
    <property type="term" value="P:polysaccharide biosynthetic process"/>
    <property type="evidence" value="ECO:0007669"/>
    <property type="project" value="UniProtKB-KW"/>
</dbReference>
<evidence type="ECO:0000256" key="2">
    <source>
        <dbReference type="ARBA" id="ARBA00008883"/>
    </source>
</evidence>
<keyword evidence="9" id="KW-0067">ATP-binding</keyword>
<feature type="domain" description="Tyrosine-protein kinase G-rich" evidence="22">
    <location>
        <begin position="387"/>
        <end position="466"/>
    </location>
</feature>
<keyword evidence="13" id="KW-0270">Exopolysaccharide synthesis</keyword>
<dbReference type="InterPro" id="IPR003856">
    <property type="entry name" value="LPS_length_determ_N"/>
</dbReference>
<keyword evidence="3" id="KW-1003">Cell membrane</keyword>
<evidence type="ECO:0000256" key="12">
    <source>
        <dbReference type="ARBA" id="ARBA00023137"/>
    </source>
</evidence>
<keyword evidence="4" id="KW-0997">Cell inner membrane</keyword>
<keyword evidence="11 19" id="KW-0472">Membrane</keyword>
<keyword evidence="12" id="KW-0829">Tyrosine-protein kinase</keyword>
<comment type="function">
    <text evidence="15">Probably involved in polymerization and/or export of exopolysaccharide EPS I which functions as a virulence factor. May be involved in an ATP-dependent process in the pathway for EPS I production, possibly export of the trimeric repeat units across the inner membrane or their polymerization.</text>
</comment>
<dbReference type="PANTHER" id="PTHR32309:SF32">
    <property type="entry name" value="TYROSINE-PROTEIN KINASE ETK-RELATED"/>
    <property type="match status" value="1"/>
</dbReference>
<evidence type="ECO:0000256" key="16">
    <source>
        <dbReference type="ARBA" id="ARBA00067833"/>
    </source>
</evidence>
<dbReference type="Pfam" id="PF02706">
    <property type="entry name" value="Wzz"/>
    <property type="match status" value="1"/>
</dbReference>
<evidence type="ECO:0000256" key="7">
    <source>
        <dbReference type="ARBA" id="ARBA00022741"/>
    </source>
</evidence>
<dbReference type="EMBL" id="CP010027">
    <property type="protein sequence ID" value="AJZ62137.1"/>
    <property type="molecule type" value="Genomic_DNA"/>
</dbReference>
<evidence type="ECO:0000256" key="6">
    <source>
        <dbReference type="ARBA" id="ARBA00022692"/>
    </source>
</evidence>
<comment type="similarity">
    <text evidence="2">Belongs to the etk/wzc family.</text>
</comment>
<evidence type="ECO:0000259" key="21">
    <source>
        <dbReference type="Pfam" id="PF13614"/>
    </source>
</evidence>
<evidence type="ECO:0000256" key="19">
    <source>
        <dbReference type="SAM" id="Phobius"/>
    </source>
</evidence>
<evidence type="ECO:0000313" key="24">
    <source>
        <dbReference type="Proteomes" id="UP000032614"/>
    </source>
</evidence>
<dbReference type="Pfam" id="PF23607">
    <property type="entry name" value="WZC_N"/>
    <property type="match status" value="1"/>
</dbReference>
<evidence type="ECO:0000256" key="3">
    <source>
        <dbReference type="ARBA" id="ARBA00022475"/>
    </source>
</evidence>
<accession>A0AAU8TE74</accession>
<dbReference type="Proteomes" id="UP000032614">
    <property type="component" value="Chromosome 2"/>
</dbReference>
<feature type="transmembrane region" description="Helical" evidence="19">
    <location>
        <begin position="444"/>
        <end position="464"/>
    </location>
</feature>
<evidence type="ECO:0000256" key="18">
    <source>
        <dbReference type="SAM" id="Coils"/>
    </source>
</evidence>
<dbReference type="InterPro" id="IPR032807">
    <property type="entry name" value="GNVR"/>
</dbReference>
<dbReference type="InterPro" id="IPR050445">
    <property type="entry name" value="Bact_polysacc_biosynth/exp"/>
</dbReference>
<evidence type="ECO:0000256" key="5">
    <source>
        <dbReference type="ARBA" id="ARBA00022679"/>
    </source>
</evidence>
<keyword evidence="18" id="KW-0175">Coiled coil</keyword>
<keyword evidence="7" id="KW-0547">Nucleotide-binding</keyword>
<name>A0AAU8TE74_9BURK</name>
<dbReference type="FunFam" id="3.40.50.300:FF:000527">
    <property type="entry name" value="Tyrosine-protein kinase etk"/>
    <property type="match status" value="1"/>
</dbReference>
<dbReference type="NCBIfam" id="TIGR01007">
    <property type="entry name" value="eps_fam"/>
    <property type="match status" value="1"/>
</dbReference>
<dbReference type="NCBIfam" id="TIGR01005">
    <property type="entry name" value="eps_transp_fam"/>
    <property type="match status" value="1"/>
</dbReference>
<evidence type="ECO:0000256" key="4">
    <source>
        <dbReference type="ARBA" id="ARBA00022519"/>
    </source>
</evidence>
<evidence type="ECO:0000259" key="20">
    <source>
        <dbReference type="Pfam" id="PF02706"/>
    </source>
</evidence>
<dbReference type="CDD" id="cd05387">
    <property type="entry name" value="BY-kinase"/>
    <property type="match status" value="1"/>
</dbReference>
<keyword evidence="10 19" id="KW-1133">Transmembrane helix</keyword>
<gene>
    <name evidence="23" type="ORF">OI25_6164</name>
</gene>
<dbReference type="InterPro" id="IPR005702">
    <property type="entry name" value="Wzc-like_C"/>
</dbReference>
<dbReference type="AlphaFoldDB" id="A0AAU8TE74"/>
<feature type="domain" description="AAA" evidence="21">
    <location>
        <begin position="553"/>
        <end position="694"/>
    </location>
</feature>
<keyword evidence="5" id="KW-0808">Transferase</keyword>
<sequence length="742" mass="80891">MNKLNSLAPPDVEQDEDLDFVAILDVLIENRRMICAIVSACFALAVLYAFLADPIFQSDIMVQVEESPDTSAAKSMLGDVSSLFDVKSTAAAESQILGSRLVVGRAVDQLNLFIQAEPRRFPVIGGWLARLDLAPFSTGFLGFTWGPETINVAKFDVPSMLEGVPFRVTVVAPHEYELSGSRLTQPIKIDVGRPQIVPTEYGDIYLEIRHIYGGIGSSFRLTRYSRDETVSEIQHALDIEEKIKDSGVLIASLQDNTALDVSRELNEIGRQYIRQNVERKSAEAAQSLAFLDERLPQIKAKLNAAQSRYTEMRNAHGVIDLTEEAKLDLGQATDAQARLLEMKQKREELRLRFGPSHPAILSLSAQINELESYQRTVEAKIKALPDSEQSAVRLLLDVQVNTDLYTSLLSSYQQLQLVKAGKTGNVRLVDVASMPDKPVKPKRLLVIAGGLAVGLAMGVIAAFLRDVLFRGVTDPNEIERRAQLGVYATIPYSTSQVDLIKQARNKKGQPSLLALNAPHEPAIESLRSLRTSIQFAMLGAKNNVVLVGGPTPGVGKSFVSANFAAVLAASGKRVLLIDMDLRKGYLHQYFDLERSFGVSDVIAGSQTLEHAIHREVASNLDFISTGVLPPAPAELLLSPAVETLIQTVSKSYDIVLIDSPPVLAVADACILAPAAGTVLLVAYSGTTKMGEITESVKRLRNAGSAVGGVVFNGMRTTGRYGYGSKYASYRYVDYKYSPKQGV</sequence>
<feature type="coiled-coil region" evidence="18">
    <location>
        <begin position="274"/>
        <end position="308"/>
    </location>
</feature>
<dbReference type="RefSeq" id="WP_046572499.1">
    <property type="nucleotide sequence ID" value="NZ_CP010027.1"/>
</dbReference>
<evidence type="ECO:0000256" key="1">
    <source>
        <dbReference type="ARBA" id="ARBA00004429"/>
    </source>
</evidence>
<evidence type="ECO:0000256" key="17">
    <source>
        <dbReference type="ARBA" id="ARBA00081049"/>
    </source>
</evidence>
<dbReference type="InterPro" id="IPR027417">
    <property type="entry name" value="P-loop_NTPase"/>
</dbReference>
<comment type="catalytic activity">
    <reaction evidence="14">
        <text>L-tyrosyl-[protein] + ATP = O-phospho-L-tyrosyl-[protein] + ADP + H(+)</text>
        <dbReference type="Rhea" id="RHEA:10596"/>
        <dbReference type="Rhea" id="RHEA-COMP:10136"/>
        <dbReference type="Rhea" id="RHEA-COMP:20101"/>
        <dbReference type="ChEBI" id="CHEBI:15378"/>
        <dbReference type="ChEBI" id="CHEBI:30616"/>
        <dbReference type="ChEBI" id="CHEBI:46858"/>
        <dbReference type="ChEBI" id="CHEBI:61978"/>
        <dbReference type="ChEBI" id="CHEBI:456216"/>
    </reaction>
</comment>
<evidence type="ECO:0000256" key="9">
    <source>
        <dbReference type="ARBA" id="ARBA00022840"/>
    </source>
</evidence>
<dbReference type="GeneID" id="66519944"/>
<keyword evidence="8" id="KW-0418">Kinase</keyword>
<dbReference type="GO" id="GO:0004713">
    <property type="term" value="F:protein tyrosine kinase activity"/>
    <property type="evidence" value="ECO:0007669"/>
    <property type="project" value="UniProtKB-KW"/>
</dbReference>
<dbReference type="SUPFAM" id="SSF52540">
    <property type="entry name" value="P-loop containing nucleoside triphosphate hydrolases"/>
    <property type="match status" value="1"/>
</dbReference>
<dbReference type="Pfam" id="PF13614">
    <property type="entry name" value="AAA_31"/>
    <property type="match status" value="1"/>
</dbReference>
<keyword evidence="6 19" id="KW-0812">Transmembrane</keyword>
<dbReference type="KEGG" id="bfn:OI25_6164"/>
<evidence type="ECO:0000256" key="11">
    <source>
        <dbReference type="ARBA" id="ARBA00023136"/>
    </source>
</evidence>
<organism evidence="23 24">
    <name type="scientific">Paraburkholderia fungorum</name>
    <dbReference type="NCBI Taxonomy" id="134537"/>
    <lineage>
        <taxon>Bacteria</taxon>
        <taxon>Pseudomonadati</taxon>
        <taxon>Pseudomonadota</taxon>
        <taxon>Betaproteobacteria</taxon>
        <taxon>Burkholderiales</taxon>
        <taxon>Burkholderiaceae</taxon>
        <taxon>Paraburkholderia</taxon>
    </lineage>
</organism>
<evidence type="ECO:0000256" key="15">
    <source>
        <dbReference type="ARBA" id="ARBA00054296"/>
    </source>
</evidence>
<evidence type="ECO:0000313" key="23">
    <source>
        <dbReference type="EMBL" id="AJZ62137.1"/>
    </source>
</evidence>
<comment type="subcellular location">
    <subcellularLocation>
        <location evidence="1">Cell inner membrane</location>
        <topology evidence="1">Multi-pass membrane protein</topology>
    </subcellularLocation>
</comment>
<evidence type="ECO:0000256" key="14">
    <source>
        <dbReference type="ARBA" id="ARBA00053015"/>
    </source>
</evidence>
<dbReference type="InterPro" id="IPR025669">
    <property type="entry name" value="AAA_dom"/>
</dbReference>
<dbReference type="GO" id="GO:0042802">
    <property type="term" value="F:identical protein binding"/>
    <property type="evidence" value="ECO:0007669"/>
    <property type="project" value="UniProtKB-ARBA"/>
</dbReference>
<dbReference type="InterPro" id="IPR005700">
    <property type="entry name" value="EPS_ExoP-like"/>
</dbReference>